<organism evidence="1 2">
    <name type="scientific">Sphingobium yanoikuyae</name>
    <name type="common">Sphingomonas yanoikuyae</name>
    <dbReference type="NCBI Taxonomy" id="13690"/>
    <lineage>
        <taxon>Bacteria</taxon>
        <taxon>Pseudomonadati</taxon>
        <taxon>Pseudomonadota</taxon>
        <taxon>Alphaproteobacteria</taxon>
        <taxon>Sphingomonadales</taxon>
        <taxon>Sphingomonadaceae</taxon>
        <taxon>Sphingobium</taxon>
    </lineage>
</organism>
<protein>
    <submittedName>
        <fullName evidence="1">Uncharacterized protein</fullName>
    </submittedName>
</protein>
<comment type="caution">
    <text evidence="1">The sequence shown here is derived from an EMBL/GenBank/DDBJ whole genome shotgun (WGS) entry which is preliminary data.</text>
</comment>
<dbReference type="RefSeq" id="WP_017498961.1">
    <property type="nucleotide sequence ID" value="NZ_LSTR01000020.1"/>
</dbReference>
<dbReference type="Proteomes" id="UP000077262">
    <property type="component" value="Unassembled WGS sequence"/>
</dbReference>
<evidence type="ECO:0000313" key="1">
    <source>
        <dbReference type="EMBL" id="OAH46536.1"/>
    </source>
</evidence>
<reference evidence="1 2" key="1">
    <citation type="submission" date="2016-02" db="EMBL/GenBank/DDBJ databases">
        <authorList>
            <person name="Wen L."/>
            <person name="He K."/>
            <person name="Yang H."/>
        </authorList>
    </citation>
    <scope>NUCLEOTIDE SEQUENCE [LARGE SCALE GENOMIC DNA]</scope>
    <source>
        <strain evidence="1 2">CD09_2</strain>
    </source>
</reference>
<dbReference type="OrthoDB" id="10003765at2"/>
<sequence>MTAPFPLAHADRVKRRVLLALELVDPVTGQLAGGQMTVTAPGFRPPTITKLGQFVWVDPEPPAARTVTIEAVATRGQFAPYSATVAVPMRAPQVPVLVQRATLTPTGLYEPPAGRLGVAGMLVEDAAVDPPVPVADANVKVMLQSASDAGPLDGAYTGVTDVRGGFVAMVRSLGDDAPMPRVPTTADPRVADGAIIGWISVERAGATRFSALLPMRRNQLFRAPTPFGWAALSATEPTLPPAP</sequence>
<dbReference type="EMBL" id="LSTR01000020">
    <property type="protein sequence ID" value="OAH46536.1"/>
    <property type="molecule type" value="Genomic_DNA"/>
</dbReference>
<accession>A0A177K099</accession>
<proteinExistence type="predicted"/>
<name>A0A177K099_SPHYA</name>
<evidence type="ECO:0000313" key="2">
    <source>
        <dbReference type="Proteomes" id="UP000077262"/>
    </source>
</evidence>
<gene>
    <name evidence="1" type="ORF">AX777_01320</name>
</gene>
<dbReference type="AlphaFoldDB" id="A0A177K099"/>